<gene>
    <name evidence="1" type="ORF">NPX13_g8844</name>
</gene>
<sequence length="173" mass="18999">MRFVGMVDATVDRDAGGRGMGWKEVRRLHYFLELLPVLYPLGPVQGDGDGVNSEASVTAINNPPYYSTKAAYKPAYYNMPTGSARVRRDAEAGGLGEGKRVASSSRRRVSIVHTWNICYTCSIMQQQQSDNAATATWQGSRNVTVSSLISVKWLEMMPVETEKPAMCAETTVV</sequence>
<protein>
    <submittedName>
        <fullName evidence="1">Uncharacterized protein</fullName>
    </submittedName>
</protein>
<evidence type="ECO:0000313" key="1">
    <source>
        <dbReference type="EMBL" id="KAJ3561704.1"/>
    </source>
</evidence>
<comment type="caution">
    <text evidence="1">The sequence shown here is derived from an EMBL/GenBank/DDBJ whole genome shotgun (WGS) entry which is preliminary data.</text>
</comment>
<keyword evidence="2" id="KW-1185">Reference proteome</keyword>
<reference evidence="1" key="1">
    <citation type="submission" date="2022-07" db="EMBL/GenBank/DDBJ databases">
        <title>Genome Sequence of Xylaria arbuscula.</title>
        <authorList>
            <person name="Buettner E."/>
        </authorList>
    </citation>
    <scope>NUCLEOTIDE SEQUENCE</scope>
    <source>
        <strain evidence="1">VT107</strain>
    </source>
</reference>
<name>A0A9W8N7X5_9PEZI</name>
<dbReference type="EMBL" id="JANPWZ010002023">
    <property type="protein sequence ID" value="KAJ3561704.1"/>
    <property type="molecule type" value="Genomic_DNA"/>
</dbReference>
<organism evidence="1 2">
    <name type="scientific">Xylaria arbuscula</name>
    <dbReference type="NCBI Taxonomy" id="114810"/>
    <lineage>
        <taxon>Eukaryota</taxon>
        <taxon>Fungi</taxon>
        <taxon>Dikarya</taxon>
        <taxon>Ascomycota</taxon>
        <taxon>Pezizomycotina</taxon>
        <taxon>Sordariomycetes</taxon>
        <taxon>Xylariomycetidae</taxon>
        <taxon>Xylariales</taxon>
        <taxon>Xylariaceae</taxon>
        <taxon>Xylaria</taxon>
    </lineage>
</organism>
<dbReference type="Proteomes" id="UP001148614">
    <property type="component" value="Unassembled WGS sequence"/>
</dbReference>
<proteinExistence type="predicted"/>
<evidence type="ECO:0000313" key="2">
    <source>
        <dbReference type="Proteomes" id="UP001148614"/>
    </source>
</evidence>
<dbReference type="AlphaFoldDB" id="A0A9W8N7X5"/>
<accession>A0A9W8N7X5</accession>